<dbReference type="Pfam" id="PF13414">
    <property type="entry name" value="TPR_11"/>
    <property type="match status" value="1"/>
</dbReference>
<reference evidence="5 6" key="1">
    <citation type="submission" date="2015-02" db="EMBL/GenBank/DDBJ databases">
        <title>Single-cell genomics of uncultivated deep-branching MTB reveals a conserved set of magnetosome genes.</title>
        <authorList>
            <person name="Kolinko S."/>
            <person name="Richter M."/>
            <person name="Glockner F.O."/>
            <person name="Brachmann A."/>
            <person name="Schuler D."/>
        </authorList>
    </citation>
    <scope>NUCLEOTIDE SEQUENCE [LARGE SCALE GENOMIC DNA]</scope>
    <source>
        <strain evidence="5">SKK-01</strain>
    </source>
</reference>
<dbReference type="InterPro" id="IPR011990">
    <property type="entry name" value="TPR-like_helical_dom_sf"/>
</dbReference>
<dbReference type="AlphaFoldDB" id="A0A0F0CVI3"/>
<evidence type="ECO:0000256" key="4">
    <source>
        <dbReference type="SAM" id="Phobius"/>
    </source>
</evidence>
<feature type="transmembrane region" description="Helical" evidence="4">
    <location>
        <begin position="345"/>
        <end position="366"/>
    </location>
</feature>
<dbReference type="PANTHER" id="PTHR44227:SF3">
    <property type="entry name" value="PROTEIN O-MANNOSYL-TRANSFERASE TMTC4"/>
    <property type="match status" value="1"/>
</dbReference>
<dbReference type="PROSITE" id="PS50293">
    <property type="entry name" value="TPR_REGION"/>
    <property type="match status" value="2"/>
</dbReference>
<evidence type="ECO:0000313" key="6">
    <source>
        <dbReference type="Proteomes" id="UP000033428"/>
    </source>
</evidence>
<comment type="caution">
    <text evidence="5">The sequence shown here is derived from an EMBL/GenBank/DDBJ whole genome shotgun (WGS) entry which is preliminary data.</text>
</comment>
<feature type="transmembrane region" description="Helical" evidence="4">
    <location>
        <begin position="288"/>
        <end position="310"/>
    </location>
</feature>
<dbReference type="Pfam" id="PF13424">
    <property type="entry name" value="TPR_12"/>
    <property type="match status" value="1"/>
</dbReference>
<keyword evidence="2 3" id="KW-0802">TPR repeat</keyword>
<feature type="repeat" description="TPR" evidence="3">
    <location>
        <begin position="449"/>
        <end position="482"/>
    </location>
</feature>
<keyword evidence="4 5" id="KW-0812">Transmembrane</keyword>
<evidence type="ECO:0000313" key="5">
    <source>
        <dbReference type="EMBL" id="KJJ85566.1"/>
    </source>
</evidence>
<dbReference type="SMART" id="SM00028">
    <property type="entry name" value="TPR"/>
    <property type="match status" value="5"/>
</dbReference>
<dbReference type="PANTHER" id="PTHR44227">
    <property type="match status" value="1"/>
</dbReference>
<feature type="transmembrane region" description="Helical" evidence="4">
    <location>
        <begin position="184"/>
        <end position="207"/>
    </location>
</feature>
<keyword evidence="6" id="KW-1185">Reference proteome</keyword>
<keyword evidence="1" id="KW-0677">Repeat</keyword>
<dbReference type="Pfam" id="PF13181">
    <property type="entry name" value="TPR_8"/>
    <property type="match status" value="1"/>
</dbReference>
<proteinExistence type="predicted"/>
<dbReference type="EMBL" id="JYNY01000117">
    <property type="protein sequence ID" value="KJJ85566.1"/>
    <property type="molecule type" value="Genomic_DNA"/>
</dbReference>
<feature type="transmembrane region" description="Helical" evidence="4">
    <location>
        <begin position="105"/>
        <end position="123"/>
    </location>
</feature>
<evidence type="ECO:0000256" key="3">
    <source>
        <dbReference type="PROSITE-ProRule" id="PRU00339"/>
    </source>
</evidence>
<feature type="transmembrane region" description="Helical" evidence="4">
    <location>
        <begin position="373"/>
        <end position="390"/>
    </location>
</feature>
<dbReference type="InterPro" id="IPR019734">
    <property type="entry name" value="TPR_rpt"/>
</dbReference>
<dbReference type="PROSITE" id="PS50005">
    <property type="entry name" value="TPR"/>
    <property type="match status" value="3"/>
</dbReference>
<sequence>MNKNILTILGLLFCLIIAVGVAYSTSLHNDFIWDDFFLVKDNQYIKSWEKIPKIFSEDIGAGGGVELYEGGKAKYGYYRPLQILTYLVDYSIWGVNPIGFHLSNTLFHLLTSFSIFFLILILFKDKLISFLTALLFAIHPIHTEAVSYISGRADSLAVIFMILAFIFYIKFIEAPKNIFLIGTILSYLLALLSRENTLFFPVIILIYHYTFKKNINKKIFASVLTMILFYIAIRLTLLKHIFPDAVSIGEIPLENRLPGFFTAVFNYIKLLFWPAGLHMEYVPWKFSYFAKGAVIGAIIIVLIILGAITARKKNPRIFFALTWFFLLLIPVSNCLYPVHAYMREHWLYLPSIGFFLMISCGFAVLLRKKIMKYFAGIFLICLTIFFIIMTREQNSYWKDMISFCQKTLLYEPYYAKMHYMLGNGLSQKGLLKEAITSYTNAINYDKSYADAYYNLANIYLRTGNKSMAVTCYENTIKNNPNYGKAYNNLANLYMEKGRITDALPLYKKTLEINPNDIYAINNLACVYRDTGENALALDLYNKAIALAPVYPATYYNAALTYKNLGNVEMTKKYAQKWAELSGRAPVKN</sequence>
<name>A0A0F0CVI3_9BACT</name>
<keyword evidence="4" id="KW-1133">Transmembrane helix</keyword>
<organism evidence="5 6">
    <name type="scientific">Candidatus Omnitrophus magneticus</name>
    <dbReference type="NCBI Taxonomy" id="1609969"/>
    <lineage>
        <taxon>Bacteria</taxon>
        <taxon>Pseudomonadati</taxon>
        <taxon>Candidatus Omnitrophota</taxon>
        <taxon>Candidatus Omnitrophus</taxon>
    </lineage>
</organism>
<feature type="repeat" description="TPR" evidence="3">
    <location>
        <begin position="517"/>
        <end position="550"/>
    </location>
</feature>
<evidence type="ECO:0000256" key="2">
    <source>
        <dbReference type="ARBA" id="ARBA00022803"/>
    </source>
</evidence>
<protein>
    <submittedName>
        <fullName evidence="5">Transmembrane and TPR repeat-containing protein</fullName>
    </submittedName>
</protein>
<dbReference type="InterPro" id="IPR052346">
    <property type="entry name" value="O-mannosyl-transferase_TMTC"/>
</dbReference>
<feature type="transmembrane region" description="Helical" evidence="4">
    <location>
        <begin position="317"/>
        <end position="339"/>
    </location>
</feature>
<feature type="repeat" description="TPR" evidence="3">
    <location>
        <begin position="483"/>
        <end position="516"/>
    </location>
</feature>
<dbReference type="SUPFAM" id="SSF48452">
    <property type="entry name" value="TPR-like"/>
    <property type="match status" value="1"/>
</dbReference>
<gene>
    <name evidence="5" type="ORF">OMAG_000571</name>
</gene>
<keyword evidence="4" id="KW-0472">Membrane</keyword>
<feature type="transmembrane region" description="Helical" evidence="4">
    <location>
        <begin position="155"/>
        <end position="172"/>
    </location>
</feature>
<dbReference type="Proteomes" id="UP000033428">
    <property type="component" value="Unassembled WGS sequence"/>
</dbReference>
<accession>A0A0F0CVI3</accession>
<evidence type="ECO:0000256" key="1">
    <source>
        <dbReference type="ARBA" id="ARBA00022737"/>
    </source>
</evidence>
<feature type="transmembrane region" description="Helical" evidence="4">
    <location>
        <begin position="219"/>
        <end position="237"/>
    </location>
</feature>
<dbReference type="Gene3D" id="1.25.40.10">
    <property type="entry name" value="Tetratricopeptide repeat domain"/>
    <property type="match status" value="1"/>
</dbReference>